<gene>
    <name evidence="4" type="ORF">RM574_13370</name>
</gene>
<evidence type="ECO:0000259" key="2">
    <source>
        <dbReference type="Pfam" id="PF07971"/>
    </source>
</evidence>
<evidence type="ECO:0000313" key="4">
    <source>
        <dbReference type="EMBL" id="MDT0416477.1"/>
    </source>
</evidence>
<dbReference type="PANTHER" id="PTHR12143">
    <property type="entry name" value="PEPTIDE N-GLYCANASE PNGASE -RELATED"/>
    <property type="match status" value="1"/>
</dbReference>
<feature type="domain" description="Glycosyl hydrolase family 92" evidence="2">
    <location>
        <begin position="317"/>
        <end position="772"/>
    </location>
</feature>
<protein>
    <submittedName>
        <fullName evidence="4">GH92 family glycosyl hydrolase</fullName>
        <ecNumber evidence="4">3.2.1.-</ecNumber>
    </submittedName>
</protein>
<evidence type="ECO:0000259" key="3">
    <source>
        <dbReference type="Pfam" id="PF17678"/>
    </source>
</evidence>
<organism evidence="4 5">
    <name type="scientific">Streptomyces evansiae</name>
    <dbReference type="NCBI Taxonomy" id="3075535"/>
    <lineage>
        <taxon>Bacteria</taxon>
        <taxon>Bacillati</taxon>
        <taxon>Actinomycetota</taxon>
        <taxon>Actinomycetes</taxon>
        <taxon>Kitasatosporales</taxon>
        <taxon>Streptomycetaceae</taxon>
        <taxon>Streptomyces</taxon>
    </lineage>
</organism>
<dbReference type="PANTHER" id="PTHR12143:SF39">
    <property type="entry name" value="SECRETED PROTEIN"/>
    <property type="match status" value="1"/>
</dbReference>
<dbReference type="InterPro" id="IPR005887">
    <property type="entry name" value="GH92_a_mannosidase_put"/>
</dbReference>
<dbReference type="Gene3D" id="2.70.98.10">
    <property type="match status" value="1"/>
</dbReference>
<dbReference type="InterPro" id="IPR050883">
    <property type="entry name" value="PNGase"/>
</dbReference>
<dbReference type="AlphaFoldDB" id="A0ABD5E799"/>
<dbReference type="InterPro" id="IPR041371">
    <property type="entry name" value="GH92_N"/>
</dbReference>
<evidence type="ECO:0000256" key="1">
    <source>
        <dbReference type="SAM" id="MobiDB-lite"/>
    </source>
</evidence>
<dbReference type="RefSeq" id="WP_093854756.1">
    <property type="nucleotide sequence ID" value="NZ_JAVRER010000017.1"/>
</dbReference>
<dbReference type="GO" id="GO:0016798">
    <property type="term" value="F:hydrolase activity, acting on glycosyl bonds"/>
    <property type="evidence" value="ECO:0007669"/>
    <property type="project" value="UniProtKB-KW"/>
</dbReference>
<feature type="domain" description="Glycosyl hydrolase family 92 N-terminal" evidence="3">
    <location>
        <begin position="58"/>
        <end position="310"/>
    </location>
</feature>
<dbReference type="Gene3D" id="1.20.1050.60">
    <property type="entry name" value="alpha-1,2-mannosidase"/>
    <property type="match status" value="1"/>
</dbReference>
<reference evidence="5" key="1">
    <citation type="submission" date="2023-07" db="EMBL/GenBank/DDBJ databases">
        <title>30 novel species of actinomycetes from the DSMZ collection.</title>
        <authorList>
            <person name="Nouioui I."/>
        </authorList>
    </citation>
    <scope>NUCLEOTIDE SEQUENCE [LARGE SCALE GENOMIC DNA]</scope>
    <source>
        <strain evidence="5">DSM 41982</strain>
    </source>
</reference>
<keyword evidence="4" id="KW-0378">Hydrolase</keyword>
<dbReference type="InterPro" id="IPR008928">
    <property type="entry name" value="6-hairpin_glycosidase_sf"/>
</dbReference>
<dbReference type="EC" id="3.2.1.-" evidence="4"/>
<evidence type="ECO:0000313" key="5">
    <source>
        <dbReference type="Proteomes" id="UP001183607"/>
    </source>
</evidence>
<proteinExistence type="predicted"/>
<dbReference type="Pfam" id="PF17678">
    <property type="entry name" value="Glyco_hydro_92N"/>
    <property type="match status" value="1"/>
</dbReference>
<feature type="region of interest" description="Disordered" evidence="1">
    <location>
        <begin position="777"/>
        <end position="817"/>
    </location>
</feature>
<dbReference type="InterPro" id="IPR014718">
    <property type="entry name" value="GH-type_carb-bd"/>
</dbReference>
<dbReference type="NCBIfam" id="TIGR01180">
    <property type="entry name" value="aman2_put"/>
    <property type="match status" value="1"/>
</dbReference>
<dbReference type="Gene3D" id="1.20.1610.10">
    <property type="entry name" value="alpha-1,2-mannosidases domains"/>
    <property type="match status" value="1"/>
</dbReference>
<keyword evidence="4" id="KW-0326">Glycosidase</keyword>
<dbReference type="SUPFAM" id="SSF48208">
    <property type="entry name" value="Six-hairpin glycosidases"/>
    <property type="match status" value="1"/>
</dbReference>
<dbReference type="EMBL" id="JAVRER010000017">
    <property type="protein sequence ID" value="MDT0416477.1"/>
    <property type="molecule type" value="Genomic_DNA"/>
</dbReference>
<sequence>MRTPRTPAREPAPPARRRGAGLLLAAVTSLGLIAASVPAAEAHARPAPGRAASAYDSVDPFIGTKLDTTQNKGNSAYGNTWPGAALPFGMVQSSPTTYRTSDGDQKGGYEYTADKLRGFGMTRLSGTGCEGRFSAFDFPVLPYTGALPDSGLPRSPAADITSYYLDYDHAAEDAAPGYYRAGLGDGVTAELTATTRSAVSRYAFPRDGDSATLLLDVAGSNNKVYDSHVSVSGRTVSGWVEAASVCEGGGHYRAYFSTTFDKPFTAHGTWQGDSVTPGADSADGGDRKHGAGAWLTFARGAKVTSHTGLSYVDVDGAAANVRAESAGRSFDAVRALARRAWDRNLGTVQVQGGTAAERTKFYTALYHAQLHPNITDDVSGRYPGYDGKVRTVARGHHVYTTYSGWDTYRGQAQLLALLFPKVGDDVNQSLVDMVEQTGTWPNWPHLNQAQQKMTGDSLQAVLSAIDAFGSTHYDREGALRSMVRTQSLPATNTRRTAALQYFGTGFVENAKGDSATSKTLEYAIDDFAIAQLAGRLGEKDTESRFMARAQNWRNVFDPVTREIRPRSRNGFDRAFDLGQRGNQFDQATGYQYGWMVPQNIGGLIAARGGEAKVSAELDEHLSQLDAGVYGTKGAYLSNQPSFSAPYVYNWLRQPAKTGETLRRATSELYGTGPDGLPGNDDLGALSAWYVWANLGLSPTLYGTANLVLSAPLFDQVTIRSQDSARTLRLNARGTTGDRPYVRSLKVNGRTSTASWVGEDFARRGGTLDFTMAAKPGDWGTRAGDVPPSYDAGSDARNDVGTTADGAKSAGSLDLSDNSLSREGLSAAGAAPGAKIPLGDTGVTFTWPRTAPGEPDNWIPHGQRIALGGRTGTAATGISFLGLATNGPAQGTARVEYTDGTTQDVTVALTDWTPGTDYRFGNVPLVETTGRNRADGTADTTRTVVFGTAPEALDPAKRVKSVVLPQSSDKGVLHLFDAALTTKPVSTGGN</sequence>
<dbReference type="Pfam" id="PF07971">
    <property type="entry name" value="Glyco_hydro_92"/>
    <property type="match status" value="1"/>
</dbReference>
<accession>A0ABD5E799</accession>
<dbReference type="Gene3D" id="3.30.2080.10">
    <property type="entry name" value="GH92 mannosidase domain"/>
    <property type="match status" value="1"/>
</dbReference>
<dbReference type="Proteomes" id="UP001183607">
    <property type="component" value="Unassembled WGS sequence"/>
</dbReference>
<dbReference type="InterPro" id="IPR012939">
    <property type="entry name" value="Glyco_hydro_92"/>
</dbReference>
<name>A0ABD5E799_9ACTN</name>
<comment type="caution">
    <text evidence="4">The sequence shown here is derived from an EMBL/GenBank/DDBJ whole genome shotgun (WGS) entry which is preliminary data.</text>
</comment>